<evidence type="ECO:0000313" key="1">
    <source>
        <dbReference type="EMBL" id="EYB89615.1"/>
    </source>
</evidence>
<proteinExistence type="predicted"/>
<dbReference type="EMBL" id="JARK01001565">
    <property type="protein sequence ID" value="EYB89615.1"/>
    <property type="molecule type" value="Genomic_DNA"/>
</dbReference>
<evidence type="ECO:0000313" key="2">
    <source>
        <dbReference type="Proteomes" id="UP000024635"/>
    </source>
</evidence>
<sequence length="68" mass="7753">MKPWLKLLISSYTVDQGIHRSYLGIFGNIPGLACYNECYITHLETAKENPFGLGISNYTHFDSIRSTR</sequence>
<dbReference type="Proteomes" id="UP000024635">
    <property type="component" value="Unassembled WGS sequence"/>
</dbReference>
<comment type="caution">
    <text evidence="1">The sequence shown here is derived from an EMBL/GenBank/DDBJ whole genome shotgun (WGS) entry which is preliminary data.</text>
</comment>
<name>A0A016SGA6_9BILA</name>
<reference evidence="2" key="1">
    <citation type="journal article" date="2015" name="Nat. Genet.">
        <title>The genome and transcriptome of the zoonotic hookworm Ancylostoma ceylanicum identify infection-specific gene families.</title>
        <authorList>
            <person name="Schwarz E.M."/>
            <person name="Hu Y."/>
            <person name="Antoshechkin I."/>
            <person name="Miller M.M."/>
            <person name="Sternberg P.W."/>
            <person name="Aroian R.V."/>
        </authorList>
    </citation>
    <scope>NUCLEOTIDE SEQUENCE</scope>
    <source>
        <strain evidence="2">HY135</strain>
    </source>
</reference>
<accession>A0A016SGA6</accession>
<organism evidence="1 2">
    <name type="scientific">Ancylostoma ceylanicum</name>
    <dbReference type="NCBI Taxonomy" id="53326"/>
    <lineage>
        <taxon>Eukaryota</taxon>
        <taxon>Metazoa</taxon>
        <taxon>Ecdysozoa</taxon>
        <taxon>Nematoda</taxon>
        <taxon>Chromadorea</taxon>
        <taxon>Rhabditida</taxon>
        <taxon>Rhabditina</taxon>
        <taxon>Rhabditomorpha</taxon>
        <taxon>Strongyloidea</taxon>
        <taxon>Ancylostomatidae</taxon>
        <taxon>Ancylostomatinae</taxon>
        <taxon>Ancylostoma</taxon>
    </lineage>
</organism>
<dbReference type="AlphaFoldDB" id="A0A016SGA6"/>
<protein>
    <submittedName>
        <fullName evidence="1">Uncharacterized protein</fullName>
    </submittedName>
</protein>
<keyword evidence="2" id="KW-1185">Reference proteome</keyword>
<gene>
    <name evidence="1" type="primary">Acey_s0229.g2895</name>
    <name evidence="1" type="ORF">Y032_0229g2895</name>
</gene>